<name>A0A9P6FVT2_9FUNG</name>
<evidence type="ECO:0000313" key="3">
    <source>
        <dbReference type="EMBL" id="KAF9581615.1"/>
    </source>
</evidence>
<gene>
    <name evidence="3" type="ORF">BGW38_001306</name>
</gene>
<evidence type="ECO:0000256" key="1">
    <source>
        <dbReference type="SAM" id="MobiDB-lite"/>
    </source>
</evidence>
<accession>A0A9P6FVT2</accession>
<evidence type="ECO:0000256" key="2">
    <source>
        <dbReference type="SAM" id="Phobius"/>
    </source>
</evidence>
<feature type="transmembrane region" description="Helical" evidence="2">
    <location>
        <begin position="176"/>
        <end position="196"/>
    </location>
</feature>
<sequence length="365" mass="40406">RSLSIFLVIIDAFPHSTIVQELIRISAAFLGGTIAIQSVPGDSLKIRVPKPRVINVIFFYLLFGPFLLDLPSVISSGTFLSRGEYTKTNIAIAVHFITLGGVLMFATGIFYFTLNQLANAIAEYTVPSEMTLVQVGVSPVTLDGVDGQMLALSPITERDMEETVDSSLAKARHRLINIRNIGTAMLCFYVMIYLLYGIVRPLIHSHIFWNVFFCVCFNLDPGTPTIFAYFIVSILYHIRQSPQPLCTSHPTELSSGPLPRPPMARISSFRRARPRSDSYLFEHHFSMGPNGSLDDDLHGGPKWLSKLNHIPATRSLDLADHETKVASTSSEPEDSSSCTSPVLEELTPPHVRLSGNTLRTNSSHF</sequence>
<dbReference type="EMBL" id="JAABOA010001404">
    <property type="protein sequence ID" value="KAF9581615.1"/>
    <property type="molecule type" value="Genomic_DNA"/>
</dbReference>
<feature type="compositionally biased region" description="Low complexity" evidence="1">
    <location>
        <begin position="327"/>
        <end position="341"/>
    </location>
</feature>
<comment type="caution">
    <text evidence="3">The sequence shown here is derived from an EMBL/GenBank/DDBJ whole genome shotgun (WGS) entry which is preliminary data.</text>
</comment>
<keyword evidence="2" id="KW-1133">Transmembrane helix</keyword>
<organism evidence="3 4">
    <name type="scientific">Lunasporangiospora selenospora</name>
    <dbReference type="NCBI Taxonomy" id="979761"/>
    <lineage>
        <taxon>Eukaryota</taxon>
        <taxon>Fungi</taxon>
        <taxon>Fungi incertae sedis</taxon>
        <taxon>Mucoromycota</taxon>
        <taxon>Mortierellomycotina</taxon>
        <taxon>Mortierellomycetes</taxon>
        <taxon>Mortierellales</taxon>
        <taxon>Mortierellaceae</taxon>
        <taxon>Lunasporangiospora</taxon>
    </lineage>
</organism>
<feature type="transmembrane region" description="Helical" evidence="2">
    <location>
        <begin position="90"/>
        <end position="114"/>
    </location>
</feature>
<evidence type="ECO:0000313" key="4">
    <source>
        <dbReference type="Proteomes" id="UP000780801"/>
    </source>
</evidence>
<feature type="compositionally biased region" description="Polar residues" evidence="1">
    <location>
        <begin position="354"/>
        <end position="365"/>
    </location>
</feature>
<feature type="non-terminal residue" evidence="3">
    <location>
        <position position="1"/>
    </location>
</feature>
<protein>
    <submittedName>
        <fullName evidence="3">Uncharacterized protein</fullName>
    </submittedName>
</protein>
<proteinExistence type="predicted"/>
<reference evidence="3" key="1">
    <citation type="journal article" date="2020" name="Fungal Divers.">
        <title>Resolving the Mortierellaceae phylogeny through synthesis of multi-gene phylogenetics and phylogenomics.</title>
        <authorList>
            <person name="Vandepol N."/>
            <person name="Liber J."/>
            <person name="Desiro A."/>
            <person name="Na H."/>
            <person name="Kennedy M."/>
            <person name="Barry K."/>
            <person name="Grigoriev I.V."/>
            <person name="Miller A.N."/>
            <person name="O'Donnell K."/>
            <person name="Stajich J.E."/>
            <person name="Bonito G."/>
        </authorList>
    </citation>
    <scope>NUCLEOTIDE SEQUENCE</scope>
    <source>
        <strain evidence="3">KOD1015</strain>
    </source>
</reference>
<dbReference type="AlphaFoldDB" id="A0A9P6FVT2"/>
<dbReference type="Proteomes" id="UP000780801">
    <property type="component" value="Unassembled WGS sequence"/>
</dbReference>
<keyword evidence="2" id="KW-0812">Transmembrane</keyword>
<feature type="region of interest" description="Disordered" evidence="1">
    <location>
        <begin position="321"/>
        <end position="365"/>
    </location>
</feature>
<keyword evidence="4" id="KW-1185">Reference proteome</keyword>
<dbReference type="OrthoDB" id="2418095at2759"/>
<feature type="transmembrane region" description="Helical" evidence="2">
    <location>
        <begin position="53"/>
        <end position="70"/>
    </location>
</feature>
<keyword evidence="2" id="KW-0472">Membrane</keyword>
<feature type="transmembrane region" description="Helical" evidence="2">
    <location>
        <begin position="208"/>
        <end position="232"/>
    </location>
</feature>